<dbReference type="HAMAP" id="MF_01845">
    <property type="entry name" value="UPF0597"/>
    <property type="match status" value="1"/>
</dbReference>
<comment type="similarity">
    <text evidence="1">Belongs to the UPF0597 family.</text>
</comment>
<organism evidence="3 4">
    <name type="scientific">Vagococcus humatus</name>
    <dbReference type="NCBI Taxonomy" id="1889241"/>
    <lineage>
        <taxon>Bacteria</taxon>
        <taxon>Bacillati</taxon>
        <taxon>Bacillota</taxon>
        <taxon>Bacilli</taxon>
        <taxon>Lactobacillales</taxon>
        <taxon>Enterococcaceae</taxon>
        <taxon>Vagococcus</taxon>
    </lineage>
</organism>
<dbReference type="InterPro" id="IPR005130">
    <property type="entry name" value="Ser_deHydtase-like_asu"/>
</dbReference>
<dbReference type="PIRSF" id="PIRSF006054">
    <property type="entry name" value="UCP006054"/>
    <property type="match status" value="1"/>
</dbReference>
<dbReference type="PANTHER" id="PTHR30501:SF2">
    <property type="entry name" value="UPF0597 PROTEIN YHAM"/>
    <property type="match status" value="1"/>
</dbReference>
<feature type="domain" description="Serine dehydratase-like alpha subunit" evidence="2">
    <location>
        <begin position="167"/>
        <end position="427"/>
    </location>
</feature>
<comment type="caution">
    <text evidence="3">The sequence shown here is derived from an EMBL/GenBank/DDBJ whole genome shotgun (WGS) entry which is preliminary data.</text>
</comment>
<dbReference type="Proteomes" id="UP000277864">
    <property type="component" value="Unassembled WGS sequence"/>
</dbReference>
<sequence length="433" mass="45477">MDTLQKTSPFIQALKEGVVPATGCTEPIAVAFGAAVSKKYLGEQPIKQVQVAVSPNVMKNAMAVIVPGTGEPGLWIATAAGLISGDGDAGLKVIAQLQEEDLPEIKELAQSGKIEVEVAPVEDSLYVEVTLLGEVDSVTVKIAGGHTNIYSITKNEEVILDKPRPVTGEVSETKQFLQQTNLREIWEFAETAPIETIQFMKEAKELNMALAQAGLTGSYGLGLGRSVDKAKLNQFGSGIEGDIYNQLLAYTTAASDARMGGAQLAAMSNSGSGNQGITATVPVCVMASFKEVGEEKEIRALTLSHLTALYIHAFLPVLSAFCAADSAAMGAAAGIVYLLDGEYTQAEIAIKNMVGDAPGMICDGAGCSCAMKVGTSVSSMYRSVNLAMQDIAIPCSNGLICDSFEETIHALGRLATDGLKQTDAVILDIMMNK</sequence>
<dbReference type="GO" id="GO:0019450">
    <property type="term" value="P:L-cysteine catabolic process to pyruvate"/>
    <property type="evidence" value="ECO:0007669"/>
    <property type="project" value="TreeGrafter"/>
</dbReference>
<dbReference type="RefSeq" id="WP_125943276.1">
    <property type="nucleotide sequence ID" value="NZ_PXZH01000002.1"/>
</dbReference>
<accession>A0A3S0AXB5</accession>
<dbReference type="GO" id="GO:0080146">
    <property type="term" value="F:L-cysteine desulfhydrase activity"/>
    <property type="evidence" value="ECO:0007669"/>
    <property type="project" value="TreeGrafter"/>
</dbReference>
<dbReference type="OrthoDB" id="41906at2"/>
<dbReference type="AlphaFoldDB" id="A0A3S0AXB5"/>
<dbReference type="EMBL" id="PXZH01000002">
    <property type="protein sequence ID" value="RST89343.1"/>
    <property type="molecule type" value="Genomic_DNA"/>
</dbReference>
<evidence type="ECO:0000259" key="2">
    <source>
        <dbReference type="Pfam" id="PF03313"/>
    </source>
</evidence>
<name>A0A3S0AXB5_9ENTE</name>
<evidence type="ECO:0000313" key="3">
    <source>
        <dbReference type="EMBL" id="RST89343.1"/>
    </source>
</evidence>
<gene>
    <name evidence="3" type="ORF">C7P63_06100</name>
</gene>
<reference evidence="3 4" key="1">
    <citation type="submission" date="2018-03" db="EMBL/GenBank/DDBJ databases">
        <authorList>
            <person name="Gulvik C.A."/>
        </authorList>
    </citation>
    <scope>NUCLEOTIDE SEQUENCE [LARGE SCALE GENOMIC DNA]</scope>
    <source>
        <strain evidence="3 4">JCM 31581</strain>
    </source>
</reference>
<evidence type="ECO:0000256" key="1">
    <source>
        <dbReference type="HAMAP-Rule" id="MF_01845"/>
    </source>
</evidence>
<dbReference type="PANTHER" id="PTHR30501">
    <property type="entry name" value="UPF0597 PROTEIN YHAM"/>
    <property type="match status" value="1"/>
</dbReference>
<evidence type="ECO:0000313" key="4">
    <source>
        <dbReference type="Proteomes" id="UP000277864"/>
    </source>
</evidence>
<dbReference type="Pfam" id="PF03313">
    <property type="entry name" value="SDH_alpha"/>
    <property type="match status" value="1"/>
</dbReference>
<protein>
    <recommendedName>
        <fullName evidence="1">UPF0597 protein C7P63_06100</fullName>
    </recommendedName>
</protein>
<dbReference type="InterPro" id="IPR021144">
    <property type="entry name" value="UPF0597"/>
</dbReference>
<keyword evidence="4" id="KW-1185">Reference proteome</keyword>
<proteinExistence type="inferred from homology"/>